<organism evidence="1 2">
    <name type="scientific">Clostridium paridis</name>
    <dbReference type="NCBI Taxonomy" id="2803863"/>
    <lineage>
        <taxon>Bacteria</taxon>
        <taxon>Bacillati</taxon>
        <taxon>Bacillota</taxon>
        <taxon>Clostridia</taxon>
        <taxon>Eubacteriales</taxon>
        <taxon>Clostridiaceae</taxon>
        <taxon>Clostridium</taxon>
    </lineage>
</organism>
<sequence length="89" mass="10750">MLKIWGKVIKENRIIKDEVAISDIEGTYQENLKVCINELCYKFDIAKPYWLPSNLDEYNKRSKTSFNEDNFIEEIDFDRFMIEEIDFKD</sequence>
<dbReference type="EMBL" id="JAESWA010000023">
    <property type="protein sequence ID" value="MBL4932843.1"/>
    <property type="molecule type" value="Genomic_DNA"/>
</dbReference>
<proteinExistence type="predicted"/>
<gene>
    <name evidence="1" type="ORF">JK634_13605</name>
</gene>
<accession>A0A937FGQ1</accession>
<dbReference type="Proteomes" id="UP000623681">
    <property type="component" value="Unassembled WGS sequence"/>
</dbReference>
<dbReference type="RefSeq" id="WP_202768229.1">
    <property type="nucleotide sequence ID" value="NZ_JAESWA010000023.1"/>
</dbReference>
<evidence type="ECO:0000313" key="2">
    <source>
        <dbReference type="Proteomes" id="UP000623681"/>
    </source>
</evidence>
<protein>
    <submittedName>
        <fullName evidence="1">Uncharacterized protein</fullName>
    </submittedName>
</protein>
<reference evidence="1" key="1">
    <citation type="submission" date="2021-01" db="EMBL/GenBank/DDBJ databases">
        <title>Genome public.</title>
        <authorList>
            <person name="Liu C."/>
            <person name="Sun Q."/>
        </authorList>
    </citation>
    <scope>NUCLEOTIDE SEQUENCE</scope>
    <source>
        <strain evidence="1">YIM B02565</strain>
    </source>
</reference>
<keyword evidence="2" id="KW-1185">Reference proteome</keyword>
<dbReference type="AlphaFoldDB" id="A0A937FGQ1"/>
<name>A0A937FGQ1_9CLOT</name>
<evidence type="ECO:0000313" key="1">
    <source>
        <dbReference type="EMBL" id="MBL4932843.1"/>
    </source>
</evidence>
<comment type="caution">
    <text evidence="1">The sequence shown here is derived from an EMBL/GenBank/DDBJ whole genome shotgun (WGS) entry which is preliminary data.</text>
</comment>